<dbReference type="InterPro" id="IPR055089">
    <property type="entry name" value="COP9_N"/>
</dbReference>
<evidence type="ECO:0000256" key="2">
    <source>
        <dbReference type="ARBA" id="ARBA00004496"/>
    </source>
</evidence>
<dbReference type="EMBL" id="MU858048">
    <property type="protein sequence ID" value="KAK4219414.1"/>
    <property type="molecule type" value="Genomic_DNA"/>
</dbReference>
<comment type="similarity">
    <text evidence="3">Belongs to the CSN3 family.</text>
</comment>
<comment type="subcellular location">
    <subcellularLocation>
        <location evidence="2">Cytoplasm</location>
    </subcellularLocation>
    <subcellularLocation>
        <location evidence="1">Nucleus</location>
    </subcellularLocation>
</comment>
<evidence type="ECO:0000256" key="7">
    <source>
        <dbReference type="ARBA" id="ARBA00023242"/>
    </source>
</evidence>
<accession>A0AAN7BD39</accession>
<dbReference type="PROSITE" id="PS50250">
    <property type="entry name" value="PCI"/>
    <property type="match status" value="1"/>
</dbReference>
<dbReference type="Pfam" id="PF22788">
    <property type="entry name" value="COP9_hel_rpt"/>
    <property type="match status" value="1"/>
</dbReference>
<dbReference type="PANTHER" id="PTHR10758:SF1">
    <property type="entry name" value="COP9 SIGNALOSOME COMPLEX SUBUNIT 3"/>
    <property type="match status" value="1"/>
</dbReference>
<evidence type="ECO:0000256" key="5">
    <source>
        <dbReference type="ARBA" id="ARBA00022490"/>
    </source>
</evidence>
<comment type="caution">
    <text evidence="9">The sequence shown here is derived from an EMBL/GenBank/DDBJ whole genome shotgun (WGS) entry which is preliminary data.</text>
</comment>
<evidence type="ECO:0000259" key="8">
    <source>
        <dbReference type="PROSITE" id="PS50250"/>
    </source>
</evidence>
<feature type="domain" description="PCI" evidence="8">
    <location>
        <begin position="229"/>
        <end position="404"/>
    </location>
</feature>
<proteinExistence type="inferred from homology"/>
<dbReference type="InterPro" id="IPR000717">
    <property type="entry name" value="PCI_dom"/>
</dbReference>
<protein>
    <recommendedName>
        <fullName evidence="4">COP9 signalosome complex subunit 3</fullName>
    </recommendedName>
</protein>
<reference evidence="9" key="2">
    <citation type="submission" date="2023-05" db="EMBL/GenBank/DDBJ databases">
        <authorList>
            <consortium name="Lawrence Berkeley National Laboratory"/>
            <person name="Steindorff A."/>
            <person name="Hensen N."/>
            <person name="Bonometti L."/>
            <person name="Westerberg I."/>
            <person name="Brannstrom I.O."/>
            <person name="Guillou S."/>
            <person name="Cros-Aarteil S."/>
            <person name="Calhoun S."/>
            <person name="Haridas S."/>
            <person name="Kuo A."/>
            <person name="Mondo S."/>
            <person name="Pangilinan J."/>
            <person name="Riley R."/>
            <person name="Labutti K."/>
            <person name="Andreopoulos B."/>
            <person name="Lipzen A."/>
            <person name="Chen C."/>
            <person name="Yanf M."/>
            <person name="Daum C."/>
            <person name="Ng V."/>
            <person name="Clum A."/>
            <person name="Ohm R."/>
            <person name="Martin F."/>
            <person name="Silar P."/>
            <person name="Natvig D."/>
            <person name="Lalanne C."/>
            <person name="Gautier V."/>
            <person name="Ament-Velasquez S.L."/>
            <person name="Kruys A."/>
            <person name="Hutchinson M.I."/>
            <person name="Powell A.J."/>
            <person name="Barry K."/>
            <person name="Miller A.N."/>
            <person name="Grigoriev I.V."/>
            <person name="Debuchy R."/>
            <person name="Gladieux P."/>
            <person name="Thoren M.H."/>
            <person name="Johannesson H."/>
        </authorList>
    </citation>
    <scope>NUCLEOTIDE SEQUENCE</scope>
    <source>
        <strain evidence="9">PSN293</strain>
    </source>
</reference>
<keyword evidence="7" id="KW-0539">Nucleus</keyword>
<keyword evidence="6" id="KW-0736">Signalosome</keyword>
<evidence type="ECO:0000313" key="10">
    <source>
        <dbReference type="Proteomes" id="UP001301769"/>
    </source>
</evidence>
<dbReference type="AlphaFoldDB" id="A0AAN7BD39"/>
<dbReference type="InterPro" id="IPR050756">
    <property type="entry name" value="CSN3"/>
</dbReference>
<dbReference type="GO" id="GO:0008180">
    <property type="term" value="C:COP9 signalosome"/>
    <property type="evidence" value="ECO:0007669"/>
    <property type="project" value="UniProtKB-KW"/>
</dbReference>
<keyword evidence="10" id="KW-1185">Reference proteome</keyword>
<evidence type="ECO:0000256" key="6">
    <source>
        <dbReference type="ARBA" id="ARBA00022790"/>
    </source>
</evidence>
<evidence type="ECO:0000313" key="9">
    <source>
        <dbReference type="EMBL" id="KAK4219414.1"/>
    </source>
</evidence>
<evidence type="ECO:0000256" key="3">
    <source>
        <dbReference type="ARBA" id="ARBA00007084"/>
    </source>
</evidence>
<reference evidence="9" key="1">
    <citation type="journal article" date="2023" name="Mol. Phylogenet. Evol.">
        <title>Genome-scale phylogeny and comparative genomics of the fungal order Sordariales.</title>
        <authorList>
            <person name="Hensen N."/>
            <person name="Bonometti L."/>
            <person name="Westerberg I."/>
            <person name="Brannstrom I.O."/>
            <person name="Guillou S."/>
            <person name="Cros-Aarteil S."/>
            <person name="Calhoun S."/>
            <person name="Haridas S."/>
            <person name="Kuo A."/>
            <person name="Mondo S."/>
            <person name="Pangilinan J."/>
            <person name="Riley R."/>
            <person name="LaButti K."/>
            <person name="Andreopoulos B."/>
            <person name="Lipzen A."/>
            <person name="Chen C."/>
            <person name="Yan M."/>
            <person name="Daum C."/>
            <person name="Ng V."/>
            <person name="Clum A."/>
            <person name="Steindorff A."/>
            <person name="Ohm R.A."/>
            <person name="Martin F."/>
            <person name="Silar P."/>
            <person name="Natvig D.O."/>
            <person name="Lalanne C."/>
            <person name="Gautier V."/>
            <person name="Ament-Velasquez S.L."/>
            <person name="Kruys A."/>
            <person name="Hutchinson M.I."/>
            <person name="Powell A.J."/>
            <person name="Barry K."/>
            <person name="Miller A.N."/>
            <person name="Grigoriev I.V."/>
            <person name="Debuchy R."/>
            <person name="Gladieux P."/>
            <person name="Hiltunen Thoren M."/>
            <person name="Johannesson H."/>
        </authorList>
    </citation>
    <scope>NUCLEOTIDE SEQUENCE</scope>
    <source>
        <strain evidence="9">PSN293</strain>
    </source>
</reference>
<evidence type="ECO:0000256" key="4">
    <source>
        <dbReference type="ARBA" id="ARBA00014878"/>
    </source>
</evidence>
<organism evidence="9 10">
    <name type="scientific">Rhypophila decipiens</name>
    <dbReference type="NCBI Taxonomy" id="261697"/>
    <lineage>
        <taxon>Eukaryota</taxon>
        <taxon>Fungi</taxon>
        <taxon>Dikarya</taxon>
        <taxon>Ascomycota</taxon>
        <taxon>Pezizomycotina</taxon>
        <taxon>Sordariomycetes</taxon>
        <taxon>Sordariomycetidae</taxon>
        <taxon>Sordariales</taxon>
        <taxon>Naviculisporaceae</taxon>
        <taxon>Rhypophila</taxon>
    </lineage>
</organism>
<gene>
    <name evidence="9" type="ORF">QBC37DRAFT_135466</name>
</gene>
<name>A0AAN7BD39_9PEZI</name>
<dbReference type="Proteomes" id="UP001301769">
    <property type="component" value="Unassembled WGS sequence"/>
</dbReference>
<sequence length="486" mass="54112">MDHCASVLLAFPHTSELADNEDYDKAARIHVQKVDKLIKENGGNFPIFAEQLLDIVNPVDHSISYLALLLALVKPPNAGQATLLQRVSRFLLTFDARQIRYAGSAFSELLSRIEEGWLFPQSVAVELSATALLRLDPTGTILTSHHLPLVTLAYNSNNIDAVLALIEKTIVFYPGINLTESRPLSDLRLPPVAYMTPESGLTARINTTTVLKYDLLVGMCFMAKRRWQEAFEALERVVTYPTKETGCSKIMVEAHNKWLLVGLLLNGKIPTLPSTTAQGVKKSYETLSKPYLSICEAFVKDSAEGLKSEFETLGNQFWSQDGNLGLIRFVLSHYQRWQILNLREVYSKISLEQIRTTTQSAETGAPLSSDAEVEALIQGMIDEGMLNGVIEKPLEDGKPAHVVFLTSTEDLSEAEFAKKMLQSARRIKDLGPIIKATNERLATSQDYLRYIIREQKKEQGGGGRGAAHPYELQVEDEDLMTGIMRS</sequence>
<dbReference type="PANTHER" id="PTHR10758">
    <property type="entry name" value="26S PROTEASOME NON-ATPASE REGULATORY SUBUNIT 3/COP9 SIGNALOSOME COMPLEX SUBUNIT 3"/>
    <property type="match status" value="1"/>
</dbReference>
<keyword evidence="5" id="KW-0963">Cytoplasm</keyword>
<evidence type="ECO:0000256" key="1">
    <source>
        <dbReference type="ARBA" id="ARBA00004123"/>
    </source>
</evidence>
<dbReference type="GO" id="GO:0005737">
    <property type="term" value="C:cytoplasm"/>
    <property type="evidence" value="ECO:0007669"/>
    <property type="project" value="UniProtKB-SubCell"/>
</dbReference>
<dbReference type="GO" id="GO:0006511">
    <property type="term" value="P:ubiquitin-dependent protein catabolic process"/>
    <property type="evidence" value="ECO:0007669"/>
    <property type="project" value="TreeGrafter"/>
</dbReference>